<gene>
    <name evidence="2" type="primary">CUNH9orf57</name>
</gene>
<dbReference type="RefSeq" id="XP_021574188.1">
    <property type="nucleotide sequence ID" value="XM_021718513.1"/>
</dbReference>
<proteinExistence type="predicted"/>
<dbReference type="InterPro" id="IPR031710">
    <property type="entry name" value="DUF4723"/>
</dbReference>
<evidence type="ECO:0000313" key="2">
    <source>
        <dbReference type="RefSeq" id="XP_021574188.1"/>
    </source>
</evidence>
<dbReference type="CTD" id="115869144"/>
<dbReference type="OrthoDB" id="9825335at2759"/>
<dbReference type="Pfam" id="PF15851">
    <property type="entry name" value="DUF4723"/>
    <property type="match status" value="1"/>
</dbReference>
<name>A0A3Q0EJA7_CARSF</name>
<dbReference type="AlphaFoldDB" id="A0A3Q0EJA7"/>
<keyword evidence="1" id="KW-1185">Reference proteome</keyword>
<organism evidence="1 2">
    <name type="scientific">Carlito syrichta</name>
    <name type="common">Philippine tarsier</name>
    <name type="synonym">Tarsius syrichta</name>
    <dbReference type="NCBI Taxonomy" id="1868482"/>
    <lineage>
        <taxon>Eukaryota</taxon>
        <taxon>Metazoa</taxon>
        <taxon>Chordata</taxon>
        <taxon>Craniata</taxon>
        <taxon>Vertebrata</taxon>
        <taxon>Euteleostomi</taxon>
        <taxon>Mammalia</taxon>
        <taxon>Eutheria</taxon>
        <taxon>Euarchontoglires</taxon>
        <taxon>Primates</taxon>
        <taxon>Haplorrhini</taxon>
        <taxon>Tarsiiformes</taxon>
        <taxon>Tarsiidae</taxon>
        <taxon>Carlito</taxon>
    </lineage>
</organism>
<reference evidence="2" key="1">
    <citation type="submission" date="2025-08" db="UniProtKB">
        <authorList>
            <consortium name="RefSeq"/>
        </authorList>
    </citation>
    <scope>IDENTIFICATION</scope>
</reference>
<dbReference type="KEGG" id="csyr:103272420"/>
<protein>
    <submittedName>
        <fullName evidence="2">Uncharacterized protein C9orf57 homolog</fullName>
    </submittedName>
</protein>
<evidence type="ECO:0000313" key="1">
    <source>
        <dbReference type="Proteomes" id="UP000189704"/>
    </source>
</evidence>
<accession>A0A3Q0EJA7</accession>
<dbReference type="Proteomes" id="UP000189704">
    <property type="component" value="Unplaced"/>
</dbReference>
<sequence length="125" mass="13979">MMTMISQESFNGRTCLAFHLLTGNLTMKRIVFAGDFILFCLLGDVGGTICRLCNLSLPFHGCILDSGTCKTKPDQHCIRQIYSKGGIEWYSTKGCTENSTECFQRNTTSYMTRSSHCCYSSLCNL</sequence>
<dbReference type="GeneID" id="103272420"/>